<feature type="compositionally biased region" description="Basic and acidic residues" evidence="1">
    <location>
        <begin position="249"/>
        <end position="261"/>
    </location>
</feature>
<dbReference type="InParanoid" id="A0A2R5GLX7"/>
<proteinExistence type="predicted"/>
<dbReference type="OrthoDB" id="205403at2759"/>
<feature type="compositionally biased region" description="Basic residues" evidence="1">
    <location>
        <begin position="191"/>
        <end position="212"/>
    </location>
</feature>
<dbReference type="GO" id="GO:0005730">
    <property type="term" value="C:nucleolus"/>
    <property type="evidence" value="ECO:0007669"/>
    <property type="project" value="TreeGrafter"/>
</dbReference>
<dbReference type="AlphaFoldDB" id="A0A2R5GLX7"/>
<dbReference type="Proteomes" id="UP000241890">
    <property type="component" value="Unassembled WGS sequence"/>
</dbReference>
<feature type="compositionally biased region" description="Basic residues" evidence="1">
    <location>
        <begin position="225"/>
        <end position="236"/>
    </location>
</feature>
<protein>
    <submittedName>
        <fullName evidence="3">Protein FAM32A</fullName>
    </submittedName>
</protein>
<keyword evidence="4" id="KW-1185">Reference proteome</keyword>
<evidence type="ECO:0000256" key="2">
    <source>
        <dbReference type="SAM" id="SignalP"/>
    </source>
</evidence>
<evidence type="ECO:0000313" key="3">
    <source>
        <dbReference type="EMBL" id="GBG28874.1"/>
    </source>
</evidence>
<reference evidence="3 4" key="1">
    <citation type="submission" date="2017-12" db="EMBL/GenBank/DDBJ databases">
        <title>Sequencing, de novo assembly and annotation of complete genome of a new Thraustochytrid species, strain FCC1311.</title>
        <authorList>
            <person name="Sedici K."/>
            <person name="Godart F."/>
            <person name="Aiese Cigliano R."/>
            <person name="Sanseverino W."/>
            <person name="Barakat M."/>
            <person name="Ortet P."/>
            <person name="Marechal E."/>
            <person name="Cagnac O."/>
            <person name="Amato A."/>
        </authorList>
    </citation>
    <scope>NUCLEOTIDE SEQUENCE [LARGE SCALE GENOMIC DNA]</scope>
</reference>
<comment type="caution">
    <text evidence="3">The sequence shown here is derived from an EMBL/GenBank/DDBJ whole genome shotgun (WGS) entry which is preliminary data.</text>
</comment>
<dbReference type="PANTHER" id="PTHR13282:SF6">
    <property type="entry name" value="PROTEIN FAM32A"/>
    <property type="match status" value="1"/>
</dbReference>
<feature type="region of interest" description="Disordered" evidence="1">
    <location>
        <begin position="186"/>
        <end position="321"/>
    </location>
</feature>
<organism evidence="3 4">
    <name type="scientific">Hondaea fermentalgiana</name>
    <dbReference type="NCBI Taxonomy" id="2315210"/>
    <lineage>
        <taxon>Eukaryota</taxon>
        <taxon>Sar</taxon>
        <taxon>Stramenopiles</taxon>
        <taxon>Bigyra</taxon>
        <taxon>Labyrinthulomycetes</taxon>
        <taxon>Thraustochytrida</taxon>
        <taxon>Thraustochytriidae</taxon>
        <taxon>Hondaea</taxon>
    </lineage>
</organism>
<dbReference type="EMBL" id="BEYU01000049">
    <property type="protein sequence ID" value="GBG28874.1"/>
    <property type="molecule type" value="Genomic_DNA"/>
</dbReference>
<feature type="compositionally biased region" description="Acidic residues" evidence="1">
    <location>
        <begin position="290"/>
        <end position="302"/>
    </location>
</feature>
<evidence type="ECO:0000256" key="1">
    <source>
        <dbReference type="SAM" id="MobiDB-lite"/>
    </source>
</evidence>
<feature type="signal peptide" evidence="2">
    <location>
        <begin position="1"/>
        <end position="21"/>
    </location>
</feature>
<gene>
    <name evidence="3" type="ORF">FCC1311_050952</name>
</gene>
<evidence type="ECO:0000313" key="4">
    <source>
        <dbReference type="Proteomes" id="UP000241890"/>
    </source>
</evidence>
<dbReference type="PANTHER" id="PTHR13282">
    <property type="entry name" value="PROTEIN FAM32A"/>
    <property type="match status" value="1"/>
</dbReference>
<feature type="compositionally biased region" description="Basic and acidic residues" evidence="1">
    <location>
        <begin position="312"/>
        <end position="321"/>
    </location>
</feature>
<keyword evidence="2" id="KW-0732">Signal</keyword>
<sequence>MMTARFAILAIVAAIIAMVRGEDDIGLGLTEGSCYNADGHGITCGVDEESCLAGNANSTLPYQQFHWYEPGYISARGGCCHCCGGCNHTAEFGDECEASYGEDGECYAETMEPTASPSEPSSASHAVAGASAALLVCDALDHDLFENGYRRSASSSRVLSSFAMDDYSGVVGGRLVLKGSGAATPALKRVKDSKRKKAKKAKKSKKAKKEKRRRDEVSSDAERSGRRRKSRRRSRSHSSDESQSDDGNDDKQSKGLKELNKEPVASANDDNAEYDLGGQGKEGVERNDRNEDEEEEAADDNDSLAGLTPAQRRFELKQREREAERIKEMTRMTHRERVDAFNEKLSKLSEHHDIPKVSAAGNG</sequence>
<dbReference type="InterPro" id="IPR013865">
    <property type="entry name" value="FAM32A"/>
</dbReference>
<feature type="chain" id="PRO_5015342713" evidence="2">
    <location>
        <begin position="22"/>
        <end position="363"/>
    </location>
</feature>
<name>A0A2R5GLX7_9STRA</name>
<feature type="compositionally biased region" description="Basic and acidic residues" evidence="1">
    <location>
        <begin position="213"/>
        <end position="224"/>
    </location>
</feature>
<accession>A0A2R5GLX7</accession>